<organism evidence="1 2">
    <name type="scientific">Bradyrhizobium neotropicale</name>
    <dbReference type="NCBI Taxonomy" id="1497615"/>
    <lineage>
        <taxon>Bacteria</taxon>
        <taxon>Pseudomonadati</taxon>
        <taxon>Pseudomonadota</taxon>
        <taxon>Alphaproteobacteria</taxon>
        <taxon>Hyphomicrobiales</taxon>
        <taxon>Nitrobacteraceae</taxon>
        <taxon>Bradyrhizobium</taxon>
    </lineage>
</organism>
<proteinExistence type="predicted"/>
<dbReference type="AlphaFoldDB" id="A0A176ZBT5"/>
<gene>
    <name evidence="1" type="ORF">AXW67_10740</name>
</gene>
<sequence>MPLFSVIREVGKQSAAAPVRGGRALAVGRGKAAMKVFVAEWLEMVVIFDKPTVVGRKTIFLHINRTISYESKVNLHAPQCRTRM</sequence>
<protein>
    <submittedName>
        <fullName evidence="1">Uncharacterized protein</fullName>
    </submittedName>
</protein>
<evidence type="ECO:0000313" key="2">
    <source>
        <dbReference type="Proteomes" id="UP000077173"/>
    </source>
</evidence>
<comment type="caution">
    <text evidence="1">The sequence shown here is derived from an EMBL/GenBank/DDBJ whole genome shotgun (WGS) entry which is preliminary data.</text>
</comment>
<name>A0A176ZBT5_9BRAD</name>
<accession>A0A176ZBT5</accession>
<keyword evidence="2" id="KW-1185">Reference proteome</keyword>
<dbReference type="EMBL" id="LSEF01000047">
    <property type="protein sequence ID" value="OAF17256.1"/>
    <property type="molecule type" value="Genomic_DNA"/>
</dbReference>
<dbReference type="Proteomes" id="UP000077173">
    <property type="component" value="Unassembled WGS sequence"/>
</dbReference>
<reference evidence="1 2" key="1">
    <citation type="submission" date="2016-02" db="EMBL/GenBank/DDBJ databases">
        <title>Draft genome sequence of the strain BR 10247T Bradyrhizobium neotropicale isolated from nodules of Centrolobium paraense.</title>
        <authorList>
            <person name="Simoes-Araujo J.L."/>
            <person name="Barauna A.C."/>
            <person name="Silva K."/>
            <person name="Zilli J.E."/>
        </authorList>
    </citation>
    <scope>NUCLEOTIDE SEQUENCE [LARGE SCALE GENOMIC DNA]</scope>
    <source>
        <strain evidence="1 2">BR 10247</strain>
    </source>
</reference>
<evidence type="ECO:0000313" key="1">
    <source>
        <dbReference type="EMBL" id="OAF17256.1"/>
    </source>
</evidence>